<keyword evidence="3" id="KW-1185">Reference proteome</keyword>
<evidence type="ECO:0000256" key="1">
    <source>
        <dbReference type="SAM" id="MobiDB-lite"/>
    </source>
</evidence>
<evidence type="ECO:0000313" key="2">
    <source>
        <dbReference type="EMBL" id="KAJ1724404.1"/>
    </source>
</evidence>
<sequence length="56" mass="5825">ADLARARLVAAAPQMSRVVWRDIEAAAAAAADEGTEQPPSVVQKPPHAGLWSDGCD</sequence>
<dbReference type="EMBL" id="JANBOJ010000032">
    <property type="protein sequence ID" value="KAJ1724404.1"/>
    <property type="molecule type" value="Genomic_DNA"/>
</dbReference>
<feature type="non-terminal residue" evidence="2">
    <location>
        <position position="1"/>
    </location>
</feature>
<dbReference type="Proteomes" id="UP001149813">
    <property type="component" value="Unassembled WGS sequence"/>
</dbReference>
<name>A0A9W8CSY7_9FUNG</name>
<feature type="region of interest" description="Disordered" evidence="1">
    <location>
        <begin position="29"/>
        <end position="56"/>
    </location>
</feature>
<organism evidence="2 3">
    <name type="scientific">Coemansia erecta</name>
    <dbReference type="NCBI Taxonomy" id="147472"/>
    <lineage>
        <taxon>Eukaryota</taxon>
        <taxon>Fungi</taxon>
        <taxon>Fungi incertae sedis</taxon>
        <taxon>Zoopagomycota</taxon>
        <taxon>Kickxellomycotina</taxon>
        <taxon>Kickxellomycetes</taxon>
        <taxon>Kickxellales</taxon>
        <taxon>Kickxellaceae</taxon>
        <taxon>Coemansia</taxon>
    </lineage>
</organism>
<dbReference type="AlphaFoldDB" id="A0A9W8CSY7"/>
<gene>
    <name evidence="2" type="ORF">LPJ53_001304</name>
</gene>
<accession>A0A9W8CSY7</accession>
<proteinExistence type="predicted"/>
<reference evidence="2" key="1">
    <citation type="submission" date="2022-07" db="EMBL/GenBank/DDBJ databases">
        <title>Phylogenomic reconstructions and comparative analyses of Kickxellomycotina fungi.</title>
        <authorList>
            <person name="Reynolds N.K."/>
            <person name="Stajich J.E."/>
            <person name="Barry K."/>
            <person name="Grigoriev I.V."/>
            <person name="Crous P."/>
            <person name="Smith M.E."/>
        </authorList>
    </citation>
    <scope>NUCLEOTIDE SEQUENCE</scope>
    <source>
        <strain evidence="2">NBRC 32514</strain>
    </source>
</reference>
<protein>
    <submittedName>
        <fullName evidence="2">Uncharacterized protein</fullName>
    </submittedName>
</protein>
<comment type="caution">
    <text evidence="2">The sequence shown here is derived from an EMBL/GenBank/DDBJ whole genome shotgun (WGS) entry which is preliminary data.</text>
</comment>
<evidence type="ECO:0000313" key="3">
    <source>
        <dbReference type="Proteomes" id="UP001149813"/>
    </source>
</evidence>